<evidence type="ECO:0000313" key="5">
    <source>
        <dbReference type="Proteomes" id="UP000030665"/>
    </source>
</evidence>
<dbReference type="PROSITE" id="PS50003">
    <property type="entry name" value="PH_DOMAIN"/>
    <property type="match status" value="1"/>
</dbReference>
<dbReference type="PANTHER" id="PTHR47219:SF20">
    <property type="entry name" value="TBC1 DOMAIN FAMILY MEMBER 2B"/>
    <property type="match status" value="1"/>
</dbReference>
<dbReference type="Gene3D" id="2.30.29.30">
    <property type="entry name" value="Pleckstrin-homology domain (PH domain)/Phosphotyrosine-binding domain (PTB)"/>
    <property type="match status" value="1"/>
</dbReference>
<dbReference type="SUPFAM" id="SSF50729">
    <property type="entry name" value="PH domain-like"/>
    <property type="match status" value="1"/>
</dbReference>
<dbReference type="SMART" id="SM00164">
    <property type="entry name" value="TBC"/>
    <property type="match status" value="1"/>
</dbReference>
<dbReference type="Gene3D" id="1.10.8.270">
    <property type="entry name" value="putative rabgap domain of human tbc1 domain family member 14 like domains"/>
    <property type="match status" value="1"/>
</dbReference>
<feature type="coiled-coil region" evidence="1">
    <location>
        <begin position="313"/>
        <end position="361"/>
    </location>
</feature>
<accession>A0A077ZCL8</accession>
<proteinExistence type="predicted"/>
<dbReference type="FunFam" id="1.10.8.270:FF:000026">
    <property type="entry name" value="TBC (Tre-2/Bub2/Cdc16) domain family"/>
    <property type="match status" value="1"/>
</dbReference>
<sequence>MKQSAMQQHADGNCFAGYLKQIEAIGPLKSTRRRWFVLEDDAHFVYYYRVEKDKQPLGRIYLPSAIFSFDPKQQSTFEIHSNGEVYVLEAPDEQARFSWLQALQNQRRQCIETQMKEFADEPADSMKLPDLSEFLPGYSTCPENTDSAGTAAAHSESLSVFYINESGQLKKNSLECPTGGGKRFPIFKQDNCSVTAAPTKLPPGEHSETAAVGKSDGFKIGSLTSRRGCKNCSEVRLCNLTAQLIKVSLFFLKLVSVVNSLKERCLDLHDELAASRELIQVLQHSIVVNKDQSAALQRLINATESESQRLQFYLETEMQRSQLQSENADYKSRLKEAEEKLKQLEERIVKKNTDIESFRQCVRSKDELIVQLADECRQQTESGAPVDEWLTDAIEPCCEEIQVTDASEQEIDRLRDLVAGYERQNQFLNKELLELHGLLHTLENREIKHVRRYYDMEGQYYQLKSRYLLLLNHFQPNKSTPLPSHISVISIRHLTFCLALSPNAIEELVKEAKKTLLSGDSQKNTFTDDLGFYLTTWHGVSPDCKDDLLLMAGELQRKSDQIYLKRKKESDELYLDWLTKWDSFLVNFADKLMVPNPELKDLIRSGVPHSYRSRVWKDLIHYWVKEELSDVGTGYFACLCRQAMAICSESYDPAFKQIDLDLTRTLPHNRYFEDLHAEKVEPLRRVLYAYRQHNSDIGYCQGLNRLAAVALLYLSEEDAFWALVAIIEHLQPHNYYGRTVLAAQADQRVLEDLVQEKVPKVYAHLRYYDVDLSVFTFNWFLTIFVDNFPHQTYLNIWDCFLLEGNKILFRFALAALKLREEEILACKSCGALHSFLSKIGEQLCDYKKLAQVGGGKLLISLSIPHYRTYL</sequence>
<name>A0A077ZCL8_TRITR</name>
<organism evidence="4 5">
    <name type="scientific">Trichuris trichiura</name>
    <name type="common">Whipworm</name>
    <name type="synonym">Trichocephalus trichiurus</name>
    <dbReference type="NCBI Taxonomy" id="36087"/>
    <lineage>
        <taxon>Eukaryota</taxon>
        <taxon>Metazoa</taxon>
        <taxon>Ecdysozoa</taxon>
        <taxon>Nematoda</taxon>
        <taxon>Enoplea</taxon>
        <taxon>Dorylaimia</taxon>
        <taxon>Trichinellida</taxon>
        <taxon>Trichuridae</taxon>
        <taxon>Trichuris</taxon>
    </lineage>
</organism>
<evidence type="ECO:0000259" key="3">
    <source>
        <dbReference type="PROSITE" id="PS50086"/>
    </source>
</evidence>
<dbReference type="Pfam" id="PF00566">
    <property type="entry name" value="RabGAP-TBC"/>
    <property type="match status" value="1"/>
</dbReference>
<evidence type="ECO:0000313" key="4">
    <source>
        <dbReference type="EMBL" id="CDW57288.1"/>
    </source>
</evidence>
<dbReference type="Proteomes" id="UP000030665">
    <property type="component" value="Unassembled WGS sequence"/>
</dbReference>
<dbReference type="PROSITE" id="PS50086">
    <property type="entry name" value="TBC_RABGAP"/>
    <property type="match status" value="1"/>
</dbReference>
<dbReference type="SUPFAM" id="SSF47923">
    <property type="entry name" value="Ypt/Rab-GAP domain of gyp1p"/>
    <property type="match status" value="2"/>
</dbReference>
<keyword evidence="5" id="KW-1185">Reference proteome</keyword>
<gene>
    <name evidence="4" type="ORF">TTRE_0000557901</name>
</gene>
<protein>
    <submittedName>
        <fullName evidence="4">PH and RabGAP-TBC domain containing protein</fullName>
    </submittedName>
</protein>
<dbReference type="SMART" id="SM00233">
    <property type="entry name" value="PH"/>
    <property type="match status" value="1"/>
</dbReference>
<dbReference type="Gene3D" id="1.10.472.80">
    <property type="entry name" value="Ypt/Rab-GAP domain of gyp1p, domain 3"/>
    <property type="match status" value="1"/>
</dbReference>
<feature type="coiled-coil region" evidence="1">
    <location>
        <begin position="404"/>
        <end position="445"/>
    </location>
</feature>
<dbReference type="OrthoDB" id="294251at2759"/>
<dbReference type="InterPro" id="IPR001849">
    <property type="entry name" value="PH_domain"/>
</dbReference>
<dbReference type="Gene3D" id="1.10.10.750">
    <property type="entry name" value="Ypt/Rab-GAP domain of gyp1p, domain 1"/>
    <property type="match status" value="1"/>
</dbReference>
<dbReference type="Pfam" id="PF00169">
    <property type="entry name" value="PH"/>
    <property type="match status" value="1"/>
</dbReference>
<reference evidence="4" key="2">
    <citation type="submission" date="2014-03" db="EMBL/GenBank/DDBJ databases">
        <title>The whipworm genome and dual-species transcriptomics of an intimate host-pathogen interaction.</title>
        <authorList>
            <person name="Foth B.J."/>
            <person name="Tsai I.J."/>
            <person name="Reid A.J."/>
            <person name="Bancroft A.J."/>
            <person name="Nichol S."/>
            <person name="Tracey A."/>
            <person name="Holroyd N."/>
            <person name="Cotton J.A."/>
            <person name="Stanley E.J."/>
            <person name="Zarowiecki M."/>
            <person name="Liu J.Z."/>
            <person name="Huckvale T."/>
            <person name="Cooper P.J."/>
            <person name="Grencis R.K."/>
            <person name="Berriman M."/>
        </authorList>
    </citation>
    <scope>NUCLEOTIDE SEQUENCE [LARGE SCALE GENOMIC DNA]</scope>
</reference>
<dbReference type="STRING" id="36087.A0A077ZCL8"/>
<dbReference type="GO" id="GO:0005096">
    <property type="term" value="F:GTPase activator activity"/>
    <property type="evidence" value="ECO:0007669"/>
    <property type="project" value="TreeGrafter"/>
</dbReference>
<dbReference type="GO" id="GO:0031267">
    <property type="term" value="F:small GTPase binding"/>
    <property type="evidence" value="ECO:0007669"/>
    <property type="project" value="TreeGrafter"/>
</dbReference>
<feature type="domain" description="PH" evidence="2">
    <location>
        <begin position="12"/>
        <end position="108"/>
    </location>
</feature>
<dbReference type="InterPro" id="IPR050302">
    <property type="entry name" value="Rab_GAP_TBC_domain"/>
</dbReference>
<feature type="domain" description="Rab-GAP TBC" evidence="3">
    <location>
        <begin position="606"/>
        <end position="804"/>
    </location>
</feature>
<reference evidence="4" key="1">
    <citation type="submission" date="2014-01" db="EMBL/GenBank/DDBJ databases">
        <authorList>
            <person name="Aslett M."/>
        </authorList>
    </citation>
    <scope>NUCLEOTIDE SEQUENCE</scope>
</reference>
<dbReference type="InterPro" id="IPR035969">
    <property type="entry name" value="Rab-GAP_TBC_sf"/>
</dbReference>
<dbReference type="InterPro" id="IPR011993">
    <property type="entry name" value="PH-like_dom_sf"/>
</dbReference>
<keyword evidence="1" id="KW-0175">Coiled coil</keyword>
<dbReference type="InterPro" id="IPR000195">
    <property type="entry name" value="Rab-GAP-TBC_dom"/>
</dbReference>
<evidence type="ECO:0000256" key="1">
    <source>
        <dbReference type="SAM" id="Coils"/>
    </source>
</evidence>
<dbReference type="PANTHER" id="PTHR47219">
    <property type="entry name" value="RAB GTPASE-ACTIVATING PROTEIN 1-LIKE"/>
    <property type="match status" value="1"/>
</dbReference>
<dbReference type="AlphaFoldDB" id="A0A077ZCL8"/>
<dbReference type="EMBL" id="HG806145">
    <property type="protein sequence ID" value="CDW57288.1"/>
    <property type="molecule type" value="Genomic_DNA"/>
</dbReference>
<evidence type="ECO:0000259" key="2">
    <source>
        <dbReference type="PROSITE" id="PS50003"/>
    </source>
</evidence>
<dbReference type="CDD" id="cd01265">
    <property type="entry name" value="PH_TBC1D2A"/>
    <property type="match status" value="1"/>
</dbReference>